<accession>A0ABS0A9M4</accession>
<dbReference type="Proteomes" id="UP001194729">
    <property type="component" value="Unassembled WGS sequence"/>
</dbReference>
<organism evidence="1 2">
    <name type="scientific">Nonlabens mediterrranea</name>
    <dbReference type="NCBI Taxonomy" id="1419947"/>
    <lineage>
        <taxon>Bacteria</taxon>
        <taxon>Pseudomonadati</taxon>
        <taxon>Bacteroidota</taxon>
        <taxon>Flavobacteriia</taxon>
        <taxon>Flavobacteriales</taxon>
        <taxon>Flavobacteriaceae</taxon>
        <taxon>Nonlabens</taxon>
    </lineage>
</organism>
<evidence type="ECO:0000313" key="1">
    <source>
        <dbReference type="EMBL" id="MBF4985272.1"/>
    </source>
</evidence>
<evidence type="ECO:0000313" key="2">
    <source>
        <dbReference type="Proteomes" id="UP001194729"/>
    </source>
</evidence>
<gene>
    <name evidence="1" type="ORF">FNJ87_13340</name>
</gene>
<name>A0ABS0A9M4_9FLAO</name>
<keyword evidence="2" id="KW-1185">Reference proteome</keyword>
<proteinExistence type="predicted"/>
<dbReference type="PROSITE" id="PS51257">
    <property type="entry name" value="PROKAR_LIPOPROTEIN"/>
    <property type="match status" value="1"/>
</dbReference>
<comment type="caution">
    <text evidence="1">The sequence shown here is derived from an EMBL/GenBank/DDBJ whole genome shotgun (WGS) entry which is preliminary data.</text>
</comment>
<dbReference type="EMBL" id="JADKYU010000694">
    <property type="protein sequence ID" value="MBF4985272.1"/>
    <property type="molecule type" value="Genomic_DNA"/>
</dbReference>
<sequence length="588" mass="64737">MKKVLVGIFVFCLLALSCSEEDDIVNNEVSLGVLKTMEIARIAQESVVVNEFTVNIGDENVIVKKVSPTELTFLVPEDLEEGNYSFKIPSQNNLKVSFTVDHTVLTNSPDQIISEYRQALTSLATSEQGVTGINSLDSYNIAFENYYNGLTDNEKIQAATFYEANKSLINDIINLEEFVLKTRPDYSNLTNSTIQKRFGLFTVASGLLVVAAVDSFAINPVVSAVALGVSIAGFVKAHDYLQELSNRSLVTIDLAFGQIESSFEKGALMDRLNLADDVTTTLPFQIGTRHFISSDQSDAGLSETFGFIESIQEMISNLNIVIDGVNNVLFFSNIPNVDNYNVRTNASETRNDITQEKFNNFTFELDTDVASIVQLSFQSGQVAIKVKLNDPSSISGDFLETNLTYTYTDSFNEATGSIPIKINKTGTTNPLLQVGIEGQWRIDIISQTCSNQDLSDDFDGMVLTFSSNQTDSTFGDAVFPSSFLVGSEMIEQQINTPGYNTGNSFDSDFAVNITSSTDTSQQTSPPFYSRQIILSTLSIGNATTNLTTANFDFNTNSIELNALFYRSKIEQFNTLNRDCEALIKLTKL</sequence>
<reference evidence="1 2" key="1">
    <citation type="submission" date="2020-11" db="EMBL/GenBank/DDBJ databases">
        <title>P. mediterranea TC4 genome.</title>
        <authorList>
            <person name="Molmeret M."/>
        </authorList>
    </citation>
    <scope>NUCLEOTIDE SEQUENCE [LARGE SCALE GENOMIC DNA]</scope>
    <source>
        <strain evidence="1 2">TC4</strain>
    </source>
</reference>
<protein>
    <submittedName>
        <fullName evidence="1">Uncharacterized protein</fullName>
    </submittedName>
</protein>